<evidence type="ECO:0000313" key="12">
    <source>
        <dbReference type="Proteomes" id="UP000077069"/>
    </source>
</evidence>
<dbReference type="AlphaFoldDB" id="A0A177CBA7"/>
<accession>A0A177CBA7</accession>
<dbReference type="RefSeq" id="XP_018035318.1">
    <property type="nucleotide sequence ID" value="XM_018173522.1"/>
</dbReference>
<dbReference type="GO" id="GO:0004708">
    <property type="term" value="F:MAP kinase kinase activity"/>
    <property type="evidence" value="ECO:0007669"/>
    <property type="project" value="UniProtKB-EC"/>
</dbReference>
<feature type="domain" description="Protein kinase" evidence="10">
    <location>
        <begin position="1"/>
        <end position="304"/>
    </location>
</feature>
<evidence type="ECO:0000256" key="5">
    <source>
        <dbReference type="ARBA" id="ARBA00038035"/>
    </source>
</evidence>
<dbReference type="Gene3D" id="3.30.200.20">
    <property type="entry name" value="Phosphorylase Kinase, domain 1"/>
    <property type="match status" value="1"/>
</dbReference>
<comment type="catalytic activity">
    <reaction evidence="7">
        <text>L-seryl-[protein] + ATP = O-phospho-L-seryl-[protein] + ADP + H(+)</text>
        <dbReference type="Rhea" id="RHEA:17989"/>
        <dbReference type="Rhea" id="RHEA-COMP:9863"/>
        <dbReference type="Rhea" id="RHEA-COMP:11604"/>
        <dbReference type="ChEBI" id="CHEBI:15378"/>
        <dbReference type="ChEBI" id="CHEBI:29999"/>
        <dbReference type="ChEBI" id="CHEBI:30616"/>
        <dbReference type="ChEBI" id="CHEBI:83421"/>
        <dbReference type="ChEBI" id="CHEBI:456216"/>
        <dbReference type="EC" id="2.7.12.2"/>
    </reaction>
</comment>
<keyword evidence="3 11" id="KW-0418">Kinase</keyword>
<proteinExistence type="inferred from homology"/>
<protein>
    <recommendedName>
        <fullName evidence="6">mitogen-activated protein kinase kinase</fullName>
        <ecNumber evidence="6">2.7.12.2</ecNumber>
    </recommendedName>
</protein>
<dbReference type="STRING" id="1460663.A0A177CBA7"/>
<dbReference type="SUPFAM" id="SSF56112">
    <property type="entry name" value="Protein kinase-like (PK-like)"/>
    <property type="match status" value="1"/>
</dbReference>
<organism evidence="11 12">
    <name type="scientific">Paraphaeosphaeria sporulosa</name>
    <dbReference type="NCBI Taxonomy" id="1460663"/>
    <lineage>
        <taxon>Eukaryota</taxon>
        <taxon>Fungi</taxon>
        <taxon>Dikarya</taxon>
        <taxon>Ascomycota</taxon>
        <taxon>Pezizomycotina</taxon>
        <taxon>Dothideomycetes</taxon>
        <taxon>Pleosporomycetidae</taxon>
        <taxon>Pleosporales</taxon>
        <taxon>Massarineae</taxon>
        <taxon>Didymosphaeriaceae</taxon>
        <taxon>Paraphaeosphaeria</taxon>
    </lineage>
</organism>
<evidence type="ECO:0000256" key="6">
    <source>
        <dbReference type="ARBA" id="ARBA00038999"/>
    </source>
</evidence>
<sequence length="308" mass="35738">FTFVRDIGYGTEGTVSRWENRTAGQVVALKVPRTPDRSKDLLAEIVALKKVPPHENITNFLTYILQHEPVGPALVFELAQWGDVSKFRRTFLRYVDKVPEMTLWKFLVDMSLALDWLHNQMGEGHIHGDLKPENILVFSPPGWKGAHDKLPTLPTFKISDIARMKPASANIKYHGTYEFGPPLKERERKQTPAADVWAIGASLQNFALGVMPVKNKDEYIKEKEEEGGYVPTLEDLRTEKWRKIIPHQYRPINMSEDYQRYNMNIEPTAPYSFDLQRWYERLYAEDISKRASSKWLVKKYVPYAEVKI</sequence>
<keyword evidence="4" id="KW-0067">ATP-binding</keyword>
<name>A0A177CBA7_9PLEO</name>
<dbReference type="GO" id="GO:0005524">
    <property type="term" value="F:ATP binding"/>
    <property type="evidence" value="ECO:0007669"/>
    <property type="project" value="UniProtKB-KW"/>
</dbReference>
<comment type="similarity">
    <text evidence="5">Belongs to the protein kinase superfamily. STE Ser/Thr protein kinase family. MAP kinase kinase subfamily.</text>
</comment>
<keyword evidence="2" id="KW-0547">Nucleotide-binding</keyword>
<comment type="catalytic activity">
    <reaction evidence="9">
        <text>L-tyrosyl-[protein] + ATP = O-phospho-L-tyrosyl-[protein] + ADP + H(+)</text>
        <dbReference type="Rhea" id="RHEA:10596"/>
        <dbReference type="Rhea" id="RHEA-COMP:10136"/>
        <dbReference type="Rhea" id="RHEA-COMP:20101"/>
        <dbReference type="ChEBI" id="CHEBI:15378"/>
        <dbReference type="ChEBI" id="CHEBI:30616"/>
        <dbReference type="ChEBI" id="CHEBI:46858"/>
        <dbReference type="ChEBI" id="CHEBI:61978"/>
        <dbReference type="ChEBI" id="CHEBI:456216"/>
        <dbReference type="EC" id="2.7.12.2"/>
    </reaction>
</comment>
<dbReference type="Proteomes" id="UP000077069">
    <property type="component" value="Unassembled WGS sequence"/>
</dbReference>
<dbReference type="PROSITE" id="PS50011">
    <property type="entry name" value="PROTEIN_KINASE_DOM"/>
    <property type="match status" value="1"/>
</dbReference>
<dbReference type="EMBL" id="KV441553">
    <property type="protein sequence ID" value="OAG04953.1"/>
    <property type="molecule type" value="Genomic_DNA"/>
</dbReference>
<dbReference type="InterPro" id="IPR000719">
    <property type="entry name" value="Prot_kinase_dom"/>
</dbReference>
<reference evidence="11 12" key="1">
    <citation type="submission" date="2016-05" db="EMBL/GenBank/DDBJ databases">
        <title>Comparative analysis of secretome profiles of manganese(II)-oxidizing ascomycete fungi.</title>
        <authorList>
            <consortium name="DOE Joint Genome Institute"/>
            <person name="Zeiner C.A."/>
            <person name="Purvine S.O."/>
            <person name="Zink E.M."/>
            <person name="Wu S."/>
            <person name="Pasa-Tolic L."/>
            <person name="Chaput D.L."/>
            <person name="Haridas S."/>
            <person name="Grigoriev I.V."/>
            <person name="Santelli C.M."/>
            <person name="Hansel C.M."/>
        </authorList>
    </citation>
    <scope>NUCLEOTIDE SEQUENCE [LARGE SCALE GENOMIC DNA]</scope>
    <source>
        <strain evidence="11 12">AP3s5-JAC2a</strain>
    </source>
</reference>
<dbReference type="InParanoid" id="A0A177CBA7"/>
<dbReference type="Pfam" id="PF00069">
    <property type="entry name" value="Pkinase"/>
    <property type="match status" value="1"/>
</dbReference>
<dbReference type="InterPro" id="IPR011009">
    <property type="entry name" value="Kinase-like_dom_sf"/>
</dbReference>
<evidence type="ECO:0000256" key="7">
    <source>
        <dbReference type="ARBA" id="ARBA00049014"/>
    </source>
</evidence>
<evidence type="ECO:0000256" key="1">
    <source>
        <dbReference type="ARBA" id="ARBA00022679"/>
    </source>
</evidence>
<evidence type="ECO:0000256" key="3">
    <source>
        <dbReference type="ARBA" id="ARBA00022777"/>
    </source>
</evidence>
<dbReference type="EC" id="2.7.12.2" evidence="6"/>
<dbReference type="PANTHER" id="PTHR48013">
    <property type="entry name" value="DUAL SPECIFICITY MITOGEN-ACTIVATED PROTEIN KINASE KINASE 5-RELATED"/>
    <property type="match status" value="1"/>
</dbReference>
<feature type="non-terminal residue" evidence="11">
    <location>
        <position position="1"/>
    </location>
</feature>
<evidence type="ECO:0000256" key="8">
    <source>
        <dbReference type="ARBA" id="ARBA00049299"/>
    </source>
</evidence>
<evidence type="ECO:0000256" key="4">
    <source>
        <dbReference type="ARBA" id="ARBA00022840"/>
    </source>
</evidence>
<evidence type="ECO:0000259" key="10">
    <source>
        <dbReference type="PROSITE" id="PS50011"/>
    </source>
</evidence>
<keyword evidence="1" id="KW-0808">Transferase</keyword>
<dbReference type="CDD" id="cd00180">
    <property type="entry name" value="PKc"/>
    <property type="match status" value="1"/>
</dbReference>
<evidence type="ECO:0000313" key="11">
    <source>
        <dbReference type="EMBL" id="OAG04953.1"/>
    </source>
</evidence>
<feature type="non-terminal residue" evidence="11">
    <location>
        <position position="308"/>
    </location>
</feature>
<comment type="catalytic activity">
    <reaction evidence="8">
        <text>L-threonyl-[protein] + ATP = O-phospho-L-threonyl-[protein] + ADP + H(+)</text>
        <dbReference type="Rhea" id="RHEA:46608"/>
        <dbReference type="Rhea" id="RHEA-COMP:11060"/>
        <dbReference type="Rhea" id="RHEA-COMP:11605"/>
        <dbReference type="ChEBI" id="CHEBI:15378"/>
        <dbReference type="ChEBI" id="CHEBI:30013"/>
        <dbReference type="ChEBI" id="CHEBI:30616"/>
        <dbReference type="ChEBI" id="CHEBI:61977"/>
        <dbReference type="ChEBI" id="CHEBI:456216"/>
        <dbReference type="EC" id="2.7.12.2"/>
    </reaction>
</comment>
<keyword evidence="12" id="KW-1185">Reference proteome</keyword>
<evidence type="ECO:0000256" key="9">
    <source>
        <dbReference type="ARBA" id="ARBA00051693"/>
    </source>
</evidence>
<dbReference type="PANTHER" id="PTHR48013:SF9">
    <property type="entry name" value="DUAL SPECIFICITY MITOGEN-ACTIVATED PROTEIN KINASE KINASE 5"/>
    <property type="match status" value="1"/>
</dbReference>
<dbReference type="GeneID" id="28757008"/>
<dbReference type="SMART" id="SM00220">
    <property type="entry name" value="S_TKc"/>
    <property type="match status" value="1"/>
</dbReference>
<dbReference type="Gene3D" id="1.10.510.10">
    <property type="entry name" value="Transferase(Phosphotransferase) domain 1"/>
    <property type="match status" value="1"/>
</dbReference>
<evidence type="ECO:0000256" key="2">
    <source>
        <dbReference type="ARBA" id="ARBA00022741"/>
    </source>
</evidence>
<gene>
    <name evidence="11" type="ORF">CC84DRAFT_1054297</name>
</gene>
<dbReference type="OrthoDB" id="310217at2759"/>